<keyword evidence="4" id="KW-1185">Reference proteome</keyword>
<gene>
    <name evidence="3" type="ORF">AWU67_13290</name>
</gene>
<dbReference type="PANTHER" id="PTHR34383">
    <property type="entry name" value="POLYPHOSPHATE:AMP PHOSPHOTRANSFERASE-RELATED"/>
    <property type="match status" value="1"/>
</dbReference>
<dbReference type="RefSeq" id="WP_067229973.1">
    <property type="nucleotide sequence ID" value="NZ_CP014145.1"/>
</dbReference>
<dbReference type="AlphaFoldDB" id="A0A0X8E4Q6"/>
<organism evidence="3 4">
    <name type="scientific">Microterricola viridarii</name>
    <dbReference type="NCBI Taxonomy" id="412690"/>
    <lineage>
        <taxon>Bacteria</taxon>
        <taxon>Bacillati</taxon>
        <taxon>Actinomycetota</taxon>
        <taxon>Actinomycetes</taxon>
        <taxon>Micrococcales</taxon>
        <taxon>Microbacteriaceae</taxon>
        <taxon>Microterricola</taxon>
    </lineage>
</organism>
<protein>
    <submittedName>
        <fullName evidence="3">Phosphate--nucleotide phosphotransferase</fullName>
    </submittedName>
</protein>
<feature type="region of interest" description="Disordered" evidence="1">
    <location>
        <begin position="1"/>
        <end position="23"/>
    </location>
</feature>
<evidence type="ECO:0000313" key="4">
    <source>
        <dbReference type="Proteomes" id="UP000058305"/>
    </source>
</evidence>
<evidence type="ECO:0000259" key="2">
    <source>
        <dbReference type="Pfam" id="PF03976"/>
    </source>
</evidence>
<sequence length="293" mass="32792">MPSRGVTVGESAETPWDADPSENLRVRPGFRLADVDTGSTPGYEGGKQRAVAALAEGAAVFDSLQEKLFANSRLGDERKILLVLQAMDTAGKGGILRHVVGAVDPQGVQITAFKKPTPEELTHDFLWRVRPHTTDAGMIGVFDRSHYEDVLIGRVRELAPAAEIERRYDAINAFERELVADNTTIIKVMLHLGADEQKKRLQDRLARPEKHWKFNPGDIDERLLLPKYHEAYQVVFDRTSTPDAPWFVIPADKKWFARLAVQQLLIHALQGMSLSWPVADFDIEHEKARLAAS</sequence>
<reference evidence="4" key="2">
    <citation type="submission" date="2016-01" db="EMBL/GenBank/DDBJ databases">
        <title>First complete genome sequence of a species in the genus Microterricola, an extremophilic cold active enzyme producing strain ERGS5:02 isolated from Sikkim Himalaya.</title>
        <authorList>
            <person name="Kumar R."/>
            <person name="Singh D."/>
            <person name="Swarnkar M.K."/>
        </authorList>
    </citation>
    <scope>NUCLEOTIDE SEQUENCE [LARGE SCALE GENOMIC DNA]</scope>
    <source>
        <strain evidence="4">ERGS5:02</strain>
    </source>
</reference>
<dbReference type="InterPro" id="IPR022300">
    <property type="entry name" value="PPK2-rel_1"/>
</dbReference>
<accession>A0A0X8E4Q6</accession>
<feature type="domain" description="Polyphosphate kinase-2-related" evidence="2">
    <location>
        <begin position="74"/>
        <end position="272"/>
    </location>
</feature>
<dbReference type="Pfam" id="PF03976">
    <property type="entry name" value="PPK2"/>
    <property type="match status" value="1"/>
</dbReference>
<dbReference type="InterPro" id="IPR027417">
    <property type="entry name" value="P-loop_NTPase"/>
</dbReference>
<dbReference type="GO" id="GO:0016776">
    <property type="term" value="F:phosphotransferase activity, phosphate group as acceptor"/>
    <property type="evidence" value="ECO:0007669"/>
    <property type="project" value="InterPro"/>
</dbReference>
<dbReference type="GO" id="GO:0006797">
    <property type="term" value="P:polyphosphate metabolic process"/>
    <property type="evidence" value="ECO:0007669"/>
    <property type="project" value="InterPro"/>
</dbReference>
<evidence type="ECO:0000256" key="1">
    <source>
        <dbReference type="SAM" id="MobiDB-lite"/>
    </source>
</evidence>
<dbReference type="Proteomes" id="UP000058305">
    <property type="component" value="Chromosome"/>
</dbReference>
<proteinExistence type="predicted"/>
<reference evidence="3 4" key="1">
    <citation type="journal article" date="2016" name="J. Biotechnol.">
        <title>First complete genome sequence of a species in the genus Microterricola, an extremophilic cold active enzyme producing bacterial strain ERGS5:02 isolated from Sikkim Himalaya.</title>
        <authorList>
            <person name="Himanshu"/>
            <person name="Swarnkar M.K."/>
            <person name="Singh D."/>
            <person name="Kumar R."/>
        </authorList>
    </citation>
    <scope>NUCLEOTIDE SEQUENCE [LARGE SCALE GENOMIC DNA]</scope>
    <source>
        <strain evidence="3 4">ERGS5:02</strain>
    </source>
</reference>
<dbReference type="EMBL" id="CP014145">
    <property type="protein sequence ID" value="AMB59677.1"/>
    <property type="molecule type" value="Genomic_DNA"/>
</dbReference>
<dbReference type="KEGG" id="mvd:AWU67_13290"/>
<evidence type="ECO:0000313" key="3">
    <source>
        <dbReference type="EMBL" id="AMB59677.1"/>
    </source>
</evidence>
<dbReference type="NCBIfam" id="TIGR03709">
    <property type="entry name" value="PPK2_rel_1"/>
    <property type="match status" value="1"/>
</dbReference>
<dbReference type="InterPro" id="IPR022488">
    <property type="entry name" value="PPK2-related"/>
</dbReference>
<dbReference type="SUPFAM" id="SSF52540">
    <property type="entry name" value="P-loop containing nucleoside triphosphate hydrolases"/>
    <property type="match status" value="1"/>
</dbReference>
<dbReference type="PANTHER" id="PTHR34383:SF3">
    <property type="entry name" value="POLYPHOSPHATE:AMP PHOSPHOTRANSFERASE"/>
    <property type="match status" value="1"/>
</dbReference>
<name>A0A0X8E4Q6_9MICO</name>
<keyword evidence="3" id="KW-0808">Transferase</keyword>
<dbReference type="Gene3D" id="3.40.50.300">
    <property type="entry name" value="P-loop containing nucleotide triphosphate hydrolases"/>
    <property type="match status" value="1"/>
</dbReference>